<organism evidence="9">
    <name type="scientific">Eiseniibacteriota bacterium</name>
    <dbReference type="NCBI Taxonomy" id="2212470"/>
    <lineage>
        <taxon>Bacteria</taxon>
        <taxon>Candidatus Eiseniibacteriota</taxon>
    </lineage>
</organism>
<dbReference type="GO" id="GO:0030001">
    <property type="term" value="P:metal ion transport"/>
    <property type="evidence" value="ECO:0007669"/>
    <property type="project" value="UniProtKB-ARBA"/>
</dbReference>
<feature type="transmembrane region" description="Helical" evidence="8">
    <location>
        <begin position="64"/>
        <end position="85"/>
    </location>
</feature>
<feature type="transmembrane region" description="Helical" evidence="8">
    <location>
        <begin position="128"/>
        <end position="151"/>
    </location>
</feature>
<dbReference type="PANTHER" id="PTHR32024">
    <property type="entry name" value="TRK SYSTEM POTASSIUM UPTAKE PROTEIN TRKG-RELATED"/>
    <property type="match status" value="1"/>
</dbReference>
<dbReference type="PANTHER" id="PTHR32024:SF1">
    <property type="entry name" value="KTR SYSTEM POTASSIUM UPTAKE PROTEIN B"/>
    <property type="match status" value="1"/>
</dbReference>
<dbReference type="GO" id="GO:0008324">
    <property type="term" value="F:monoatomic cation transmembrane transporter activity"/>
    <property type="evidence" value="ECO:0007669"/>
    <property type="project" value="InterPro"/>
</dbReference>
<feature type="transmembrane region" description="Helical" evidence="8">
    <location>
        <begin position="290"/>
        <end position="311"/>
    </location>
</feature>
<keyword evidence="3" id="KW-1003">Cell membrane</keyword>
<keyword evidence="6" id="KW-0406">Ion transport</keyword>
<evidence type="ECO:0000256" key="5">
    <source>
        <dbReference type="ARBA" id="ARBA00022989"/>
    </source>
</evidence>
<evidence type="ECO:0000256" key="8">
    <source>
        <dbReference type="SAM" id="Phobius"/>
    </source>
</evidence>
<feature type="transmembrane region" description="Helical" evidence="8">
    <location>
        <begin position="14"/>
        <end position="37"/>
    </location>
</feature>
<accession>A0A7V2AW18</accession>
<keyword evidence="5 8" id="KW-1133">Transmembrane helix</keyword>
<proteinExistence type="predicted"/>
<comment type="subcellular location">
    <subcellularLocation>
        <location evidence="1">Cell membrane</location>
        <topology evidence="1">Multi-pass membrane protein</topology>
    </subcellularLocation>
</comment>
<keyword evidence="7 8" id="KW-0472">Membrane</keyword>
<protein>
    <submittedName>
        <fullName evidence="9">Potassium transporter</fullName>
    </submittedName>
</protein>
<evidence type="ECO:0000313" key="9">
    <source>
        <dbReference type="EMBL" id="HER44305.1"/>
    </source>
</evidence>
<evidence type="ECO:0000256" key="3">
    <source>
        <dbReference type="ARBA" id="ARBA00022475"/>
    </source>
</evidence>
<dbReference type="InterPro" id="IPR003445">
    <property type="entry name" value="Cat_transpt"/>
</dbReference>
<name>A0A7V2AW18_UNCEI</name>
<gene>
    <name evidence="9" type="ORF">ENO08_07590</name>
</gene>
<reference evidence="9" key="1">
    <citation type="journal article" date="2020" name="mSystems">
        <title>Genome- and Community-Level Interaction Insights into Carbon Utilization and Element Cycling Functions of Hydrothermarchaeota in Hydrothermal Sediment.</title>
        <authorList>
            <person name="Zhou Z."/>
            <person name="Liu Y."/>
            <person name="Xu W."/>
            <person name="Pan J."/>
            <person name="Luo Z.H."/>
            <person name="Li M."/>
        </authorList>
    </citation>
    <scope>NUCLEOTIDE SEQUENCE [LARGE SCALE GENOMIC DNA]</scope>
    <source>
        <strain evidence="9">SpSt-1233</strain>
    </source>
</reference>
<feature type="transmembrane region" description="Helical" evidence="8">
    <location>
        <begin position="227"/>
        <end position="244"/>
    </location>
</feature>
<dbReference type="GO" id="GO:0005886">
    <property type="term" value="C:plasma membrane"/>
    <property type="evidence" value="ECO:0007669"/>
    <property type="project" value="UniProtKB-SubCell"/>
</dbReference>
<feature type="transmembrane region" description="Helical" evidence="8">
    <location>
        <begin position="171"/>
        <end position="190"/>
    </location>
</feature>
<feature type="transmembrane region" description="Helical" evidence="8">
    <location>
        <begin position="323"/>
        <end position="347"/>
    </location>
</feature>
<evidence type="ECO:0000256" key="7">
    <source>
        <dbReference type="ARBA" id="ARBA00023136"/>
    </source>
</evidence>
<comment type="caution">
    <text evidence="9">The sequence shown here is derived from an EMBL/GenBank/DDBJ whole genome shotgun (WGS) entry which is preliminary data.</text>
</comment>
<evidence type="ECO:0000256" key="2">
    <source>
        <dbReference type="ARBA" id="ARBA00022448"/>
    </source>
</evidence>
<sequence>MDIGTRFTAFGKSVVMVLIQLGGLGVMTFSVFLFLFLGRGLGVRQRWIVTESFTATPIREIPRLIRSIFAFTFLVEGTGAVLLYLHWHGRLPAGEAVFAAVFHAIAAFCNAGFSFFETSFVAWKGSVLLNTTIMALIVVGGLGFPVIYELIGWTRNRRLHRRTAISLHSRMVLWTTAILVVGGTIVIFLLEGTGAMAALGWKERFFTALFQSVTARTAGFNTLDIPALRGATLFILVMLMFVGASPGSCGGGIKTTSVATMAAILSSKIRGRESVSIFRRTIPEETVSRALAIFILAVLVVTAGLIMLLVAEIGPGNPGRTGFLAYAFEAISAFGTVGLSMGITAGLSTAGKFVIIALMFLGRVGLLTVAYVVTRREHVTYFRYAEEKVMIG</sequence>
<keyword evidence="2" id="KW-0813">Transport</keyword>
<dbReference type="Proteomes" id="UP000886069">
    <property type="component" value="Unassembled WGS sequence"/>
</dbReference>
<feature type="transmembrane region" description="Helical" evidence="8">
    <location>
        <begin position="97"/>
        <end position="116"/>
    </location>
</feature>
<dbReference type="AlphaFoldDB" id="A0A7V2AW18"/>
<evidence type="ECO:0000256" key="1">
    <source>
        <dbReference type="ARBA" id="ARBA00004651"/>
    </source>
</evidence>
<evidence type="ECO:0000256" key="4">
    <source>
        <dbReference type="ARBA" id="ARBA00022692"/>
    </source>
</evidence>
<evidence type="ECO:0000256" key="6">
    <source>
        <dbReference type="ARBA" id="ARBA00023065"/>
    </source>
</evidence>
<dbReference type="EMBL" id="DSEC01000549">
    <property type="protein sequence ID" value="HER44305.1"/>
    <property type="molecule type" value="Genomic_DNA"/>
</dbReference>
<feature type="transmembrane region" description="Helical" evidence="8">
    <location>
        <begin position="353"/>
        <end position="373"/>
    </location>
</feature>
<dbReference type="Pfam" id="PF02386">
    <property type="entry name" value="TrkH"/>
    <property type="match status" value="1"/>
</dbReference>
<keyword evidence="4 8" id="KW-0812">Transmembrane</keyword>